<sequence>MVGERYQKVLTSASLQAVFYFLPLNTWGNSQWRAEALLTKLYRRINVVPSWKGYAVEDLLDEREGEVFVSGPVDSLAKRYIESVRYSMKPLFESFTTRKSARIQVPIEFQSVKHHSFTTYHNA</sequence>
<name>A0AAE1CPE5_9GAST</name>
<evidence type="ECO:0000313" key="1">
    <source>
        <dbReference type="EMBL" id="KAK3725602.1"/>
    </source>
</evidence>
<protein>
    <submittedName>
        <fullName evidence="1">Uncharacterized protein</fullName>
    </submittedName>
</protein>
<reference evidence="1" key="1">
    <citation type="journal article" date="2023" name="G3 (Bethesda)">
        <title>A reference genome for the long-term kleptoplast-retaining sea slug Elysia crispata morphotype clarki.</title>
        <authorList>
            <person name="Eastman K.E."/>
            <person name="Pendleton A.L."/>
            <person name="Shaikh M.A."/>
            <person name="Suttiyut T."/>
            <person name="Ogas R."/>
            <person name="Tomko P."/>
            <person name="Gavelis G."/>
            <person name="Widhalm J.R."/>
            <person name="Wisecaver J.H."/>
        </authorList>
    </citation>
    <scope>NUCLEOTIDE SEQUENCE</scope>
    <source>
        <strain evidence="1">ECLA1</strain>
    </source>
</reference>
<dbReference type="EMBL" id="JAWDGP010007329">
    <property type="protein sequence ID" value="KAK3725602.1"/>
    <property type="molecule type" value="Genomic_DNA"/>
</dbReference>
<dbReference type="Proteomes" id="UP001283361">
    <property type="component" value="Unassembled WGS sequence"/>
</dbReference>
<evidence type="ECO:0000313" key="2">
    <source>
        <dbReference type="Proteomes" id="UP001283361"/>
    </source>
</evidence>
<comment type="caution">
    <text evidence="1">The sequence shown here is derived from an EMBL/GenBank/DDBJ whole genome shotgun (WGS) entry which is preliminary data.</text>
</comment>
<dbReference type="AlphaFoldDB" id="A0AAE1CPE5"/>
<organism evidence="1 2">
    <name type="scientific">Elysia crispata</name>
    <name type="common">lettuce slug</name>
    <dbReference type="NCBI Taxonomy" id="231223"/>
    <lineage>
        <taxon>Eukaryota</taxon>
        <taxon>Metazoa</taxon>
        <taxon>Spiralia</taxon>
        <taxon>Lophotrochozoa</taxon>
        <taxon>Mollusca</taxon>
        <taxon>Gastropoda</taxon>
        <taxon>Heterobranchia</taxon>
        <taxon>Euthyneura</taxon>
        <taxon>Panpulmonata</taxon>
        <taxon>Sacoglossa</taxon>
        <taxon>Placobranchoidea</taxon>
        <taxon>Plakobranchidae</taxon>
        <taxon>Elysia</taxon>
    </lineage>
</organism>
<accession>A0AAE1CPE5</accession>
<keyword evidence="2" id="KW-1185">Reference proteome</keyword>
<proteinExistence type="predicted"/>
<gene>
    <name evidence="1" type="ORF">RRG08_043020</name>
</gene>